<dbReference type="PROSITE" id="PS00560">
    <property type="entry name" value="CARBOXYPEPT_SER_HIS"/>
    <property type="match status" value="1"/>
</dbReference>
<dbReference type="InterPro" id="IPR029058">
    <property type="entry name" value="AB_hydrolase_fold"/>
</dbReference>
<name>A0ABC9DQU7_9POAL</name>
<dbReference type="InterPro" id="IPR018202">
    <property type="entry name" value="Ser_caboxypep_ser_AS"/>
</dbReference>
<dbReference type="SUPFAM" id="SSF53474">
    <property type="entry name" value="alpha/beta-Hydrolases"/>
    <property type="match status" value="1"/>
</dbReference>
<dbReference type="PANTHER" id="PTHR11802:SF394">
    <property type="entry name" value="CARBOXYPEPTIDASE"/>
    <property type="match status" value="1"/>
</dbReference>
<dbReference type="Gene3D" id="3.40.50.11320">
    <property type="match status" value="1"/>
</dbReference>
<dbReference type="PRINTS" id="PR00724">
    <property type="entry name" value="CRBOXYPTASEC"/>
</dbReference>
<dbReference type="PANTHER" id="PTHR11802">
    <property type="entry name" value="SERINE PROTEASE FAMILY S10 SERINE CARBOXYPEPTIDASE"/>
    <property type="match status" value="1"/>
</dbReference>
<keyword evidence="6" id="KW-0325">Glycoprotein</keyword>
<comment type="similarity">
    <text evidence="1 7">Belongs to the peptidase S10 family.</text>
</comment>
<accession>A0ABC9DQU7</accession>
<evidence type="ECO:0000256" key="7">
    <source>
        <dbReference type="RuleBase" id="RU361156"/>
    </source>
</evidence>
<dbReference type="Pfam" id="PF00450">
    <property type="entry name" value="Peptidase_S10"/>
    <property type="match status" value="1"/>
</dbReference>
<dbReference type="FunFam" id="3.40.50.11320:FF:000006">
    <property type="entry name" value="Carboxypeptidase"/>
    <property type="match status" value="1"/>
</dbReference>
<dbReference type="EMBL" id="OZ075144">
    <property type="protein sequence ID" value="CAL5042513.1"/>
    <property type="molecule type" value="Genomic_DNA"/>
</dbReference>
<reference evidence="8 9" key="2">
    <citation type="submission" date="2024-10" db="EMBL/GenBank/DDBJ databases">
        <authorList>
            <person name="Ryan C."/>
        </authorList>
    </citation>
    <scope>NUCLEOTIDE SEQUENCE [LARGE SCALE GENOMIC DNA]</scope>
</reference>
<protein>
    <recommendedName>
        <fullName evidence="7">Carboxypeptidase</fullName>
        <ecNumber evidence="7">3.4.16.-</ecNumber>
    </recommendedName>
</protein>
<dbReference type="InterPro" id="IPR033124">
    <property type="entry name" value="Ser_caboxypep_his_AS"/>
</dbReference>
<dbReference type="AlphaFoldDB" id="A0ABC9DQU7"/>
<dbReference type="Gene3D" id="6.10.250.940">
    <property type="match status" value="1"/>
</dbReference>
<evidence type="ECO:0000256" key="4">
    <source>
        <dbReference type="ARBA" id="ARBA00022801"/>
    </source>
</evidence>
<dbReference type="InterPro" id="IPR001563">
    <property type="entry name" value="Peptidase_S10"/>
</dbReference>
<dbReference type="Gene3D" id="3.40.50.1820">
    <property type="entry name" value="alpha/beta hydrolase"/>
    <property type="match status" value="1"/>
</dbReference>
<keyword evidence="5" id="KW-1015">Disulfide bond</keyword>
<dbReference type="GO" id="GO:0006508">
    <property type="term" value="P:proteolysis"/>
    <property type="evidence" value="ECO:0007669"/>
    <property type="project" value="UniProtKB-KW"/>
</dbReference>
<keyword evidence="9" id="KW-1185">Reference proteome</keyword>
<dbReference type="PROSITE" id="PS00131">
    <property type="entry name" value="CARBOXYPEPT_SER_SER"/>
    <property type="match status" value="1"/>
</dbReference>
<evidence type="ECO:0000256" key="3">
    <source>
        <dbReference type="ARBA" id="ARBA00022670"/>
    </source>
</evidence>
<proteinExistence type="inferred from homology"/>
<keyword evidence="3 7" id="KW-0645">Protease</keyword>
<evidence type="ECO:0000313" key="8">
    <source>
        <dbReference type="EMBL" id="CAL5042513.1"/>
    </source>
</evidence>
<keyword evidence="2 7" id="KW-0121">Carboxypeptidase</keyword>
<evidence type="ECO:0000256" key="6">
    <source>
        <dbReference type="ARBA" id="ARBA00023180"/>
    </source>
</evidence>
<evidence type="ECO:0000313" key="9">
    <source>
        <dbReference type="Proteomes" id="UP001497457"/>
    </source>
</evidence>
<gene>
    <name evidence="8" type="ORF">URODEC1_LOCUS87249</name>
</gene>
<sequence>MCTASVPPDVHQSPSRPTLKQLELHGLFSIPQAMSPAATILLLLAVVVTGASTAAALRPRNYERVFDRQEADRVEALPGQPSEVGFRQFAGYVTANESHGRALFYWFFEATHDVRKKPLVLWLNGGPGCSSVGYGALEELGPFLVQKGKPEISLNPHAWNKEANLLFVEAPAGVGFSYTNTTKDLTQFGDDLTATDAHAFLVNWFKRFPQFRGHDFYLAGESYAGHYVPQLATKIVEGNKKAHHKKDRINLKGIMIGNAAIDASSDDRGLADYAWDHAVISDELYSKIKKECTFPDDGNESKACNDAWSDFFQAIRNIDVYSLYTPACTDTLANASRSNSSSVSSWKLAGTSLARVHHGRPYNTYDPCVDYHVVDYLNRGDVQAALHANVTGIPYAWTPCSDALTNWTDSVASTLPEVKKLAEAGLRVWVFSGDTDDRVPVTSTRYALRKLGLPTVKEWREWFTSDQVGGYTVVYDGLTLVTIRGAGHMVPMITPVQARQVFAHFVTGQEMPALPVVGTAA</sequence>
<dbReference type="EC" id="3.4.16.-" evidence="7"/>
<evidence type="ECO:0000256" key="5">
    <source>
        <dbReference type="ARBA" id="ARBA00023157"/>
    </source>
</evidence>
<dbReference type="Proteomes" id="UP001497457">
    <property type="component" value="Chromosome 34rd"/>
</dbReference>
<dbReference type="GO" id="GO:0004185">
    <property type="term" value="F:serine-type carboxypeptidase activity"/>
    <property type="evidence" value="ECO:0007669"/>
    <property type="project" value="UniProtKB-UniRule"/>
</dbReference>
<evidence type="ECO:0000256" key="1">
    <source>
        <dbReference type="ARBA" id="ARBA00009431"/>
    </source>
</evidence>
<organism evidence="8 9">
    <name type="scientific">Urochloa decumbens</name>
    <dbReference type="NCBI Taxonomy" id="240449"/>
    <lineage>
        <taxon>Eukaryota</taxon>
        <taxon>Viridiplantae</taxon>
        <taxon>Streptophyta</taxon>
        <taxon>Embryophyta</taxon>
        <taxon>Tracheophyta</taxon>
        <taxon>Spermatophyta</taxon>
        <taxon>Magnoliopsida</taxon>
        <taxon>Liliopsida</taxon>
        <taxon>Poales</taxon>
        <taxon>Poaceae</taxon>
        <taxon>PACMAD clade</taxon>
        <taxon>Panicoideae</taxon>
        <taxon>Panicodae</taxon>
        <taxon>Paniceae</taxon>
        <taxon>Melinidinae</taxon>
        <taxon>Urochloa</taxon>
    </lineage>
</organism>
<evidence type="ECO:0000256" key="2">
    <source>
        <dbReference type="ARBA" id="ARBA00022645"/>
    </source>
</evidence>
<dbReference type="FunFam" id="3.40.50.1820:FF:000013">
    <property type="entry name" value="Carboxypeptidase"/>
    <property type="match status" value="1"/>
</dbReference>
<keyword evidence="4 7" id="KW-0378">Hydrolase</keyword>
<reference evidence="9" key="1">
    <citation type="submission" date="2024-06" db="EMBL/GenBank/DDBJ databases">
        <authorList>
            <person name="Ryan C."/>
        </authorList>
    </citation>
    <scope>NUCLEOTIDE SEQUENCE [LARGE SCALE GENOMIC DNA]</scope>
</reference>